<dbReference type="EMBL" id="FCOF02000011">
    <property type="protein sequence ID" value="SAK63862.1"/>
    <property type="molecule type" value="Genomic_DNA"/>
</dbReference>
<evidence type="ECO:0000313" key="1">
    <source>
        <dbReference type="EMBL" id="SAK63862.1"/>
    </source>
</evidence>
<protein>
    <submittedName>
        <fullName evidence="1">Uncharacterized protein</fullName>
    </submittedName>
</protein>
<dbReference type="AlphaFoldDB" id="A0A158B1A9"/>
<reference evidence="1" key="1">
    <citation type="submission" date="2016-01" db="EMBL/GenBank/DDBJ databases">
        <authorList>
            <person name="Peeters C."/>
        </authorList>
    </citation>
    <scope>NUCLEOTIDE SEQUENCE [LARGE SCALE GENOMIC DNA]</scope>
    <source>
        <strain evidence="1">LMG 29318</strain>
    </source>
</reference>
<organism evidence="1 2">
    <name type="scientific">Caballeronia catudaia</name>
    <dbReference type="NCBI Taxonomy" id="1777136"/>
    <lineage>
        <taxon>Bacteria</taxon>
        <taxon>Pseudomonadati</taxon>
        <taxon>Pseudomonadota</taxon>
        <taxon>Betaproteobacteria</taxon>
        <taxon>Burkholderiales</taxon>
        <taxon>Burkholderiaceae</taxon>
        <taxon>Caballeronia</taxon>
    </lineage>
</organism>
<proteinExistence type="predicted"/>
<gene>
    <name evidence="1" type="ORF">AWB75_02863</name>
</gene>
<dbReference type="OrthoDB" id="9135013at2"/>
<dbReference type="RefSeq" id="WP_143746435.1">
    <property type="nucleotide sequence ID" value="NZ_FCOF02000011.1"/>
</dbReference>
<keyword evidence="2" id="KW-1185">Reference proteome</keyword>
<comment type="caution">
    <text evidence="1">The sequence shown here is derived from an EMBL/GenBank/DDBJ whole genome shotgun (WGS) entry which is preliminary data.</text>
</comment>
<accession>A0A158B1A9</accession>
<evidence type="ECO:0000313" key="2">
    <source>
        <dbReference type="Proteomes" id="UP000054870"/>
    </source>
</evidence>
<name>A0A158B1A9_9BURK</name>
<dbReference type="Proteomes" id="UP000054870">
    <property type="component" value="Unassembled WGS sequence"/>
</dbReference>
<sequence>MESKISVAINEKGHAVVTHSMPLSDYCLQTARTLRAMVQFVGSAKASEESAALVKPMMELLRTHIDELEPLFKSLDQRAYEKGFEDGREVGLPKAKSQFEFAKGPSVDNVALKPAR</sequence>